<proteinExistence type="predicted"/>
<name>A0A1I7BVD8_9BURK</name>
<dbReference type="SUPFAM" id="SSF56112">
    <property type="entry name" value="Protein kinase-like (PK-like)"/>
    <property type="match status" value="1"/>
</dbReference>
<evidence type="ECO:0000313" key="1">
    <source>
        <dbReference type="EMBL" id="SFT91138.1"/>
    </source>
</evidence>
<dbReference type="GO" id="GO:0016301">
    <property type="term" value="F:kinase activity"/>
    <property type="evidence" value="ECO:0007669"/>
    <property type="project" value="UniProtKB-KW"/>
</dbReference>
<dbReference type="GO" id="GO:0019748">
    <property type="term" value="P:secondary metabolic process"/>
    <property type="evidence" value="ECO:0007669"/>
    <property type="project" value="InterPro"/>
</dbReference>
<dbReference type="RefSeq" id="WP_093634222.1">
    <property type="nucleotide sequence ID" value="NZ_FPBH01000005.1"/>
</dbReference>
<keyword evidence="1" id="KW-0808">Transferase</keyword>
<dbReference type="InterPro" id="IPR006748">
    <property type="entry name" value="NH2Glyco/OHUrea_AB-resist_kin"/>
</dbReference>
<dbReference type="GO" id="GO:0016773">
    <property type="term" value="F:phosphotransferase activity, alcohol group as acceptor"/>
    <property type="evidence" value="ECO:0007669"/>
    <property type="project" value="InterPro"/>
</dbReference>
<organism evidence="1 2">
    <name type="scientific">Paraburkholderia aspalathi</name>
    <dbReference type="NCBI Taxonomy" id="1324617"/>
    <lineage>
        <taxon>Bacteria</taxon>
        <taxon>Pseudomonadati</taxon>
        <taxon>Pseudomonadota</taxon>
        <taxon>Betaproteobacteria</taxon>
        <taxon>Burkholderiales</taxon>
        <taxon>Burkholderiaceae</taxon>
        <taxon>Paraburkholderia</taxon>
    </lineage>
</organism>
<keyword evidence="1" id="KW-0418">Kinase</keyword>
<protein>
    <submittedName>
        <fullName evidence="1">Streptomycin 6-kinase</fullName>
    </submittedName>
</protein>
<dbReference type="Proteomes" id="UP000198844">
    <property type="component" value="Unassembled WGS sequence"/>
</dbReference>
<accession>A0A1I7BVD8</accession>
<dbReference type="OrthoDB" id="3638028at2"/>
<sequence>MFAEYLVKWDLLSDGEPIRTHSSRLLPVRQHGVAAMLKVAQEPEEKFGAQLMVWWDGDGAARVLVHDADALLLERAQSNHALADQARTGDDEADDHAIDILCAAAARLHAPRHKPLPELIGLPRWFQSLWPAAQQYGGWLSDSAATAQALLAAPQDPIALHGDIHHGNILDFGARGWLAIDPKGLYGERGFDYANIFCNPDEASALAPGRFERRVERVAHIAGLDRHRLLQWILAWSGLSAAWILETGETPDIDIDIGGMAAEALKRK</sequence>
<dbReference type="EMBL" id="FPBH01000005">
    <property type="protein sequence ID" value="SFT91138.1"/>
    <property type="molecule type" value="Genomic_DNA"/>
</dbReference>
<reference evidence="1 2" key="1">
    <citation type="submission" date="2016-10" db="EMBL/GenBank/DDBJ databases">
        <authorList>
            <person name="de Groot N.N."/>
        </authorList>
    </citation>
    <scope>NUCLEOTIDE SEQUENCE [LARGE SCALE GENOMIC DNA]</scope>
    <source>
        <strain evidence="1 2">LMG 27731</strain>
    </source>
</reference>
<dbReference type="AlphaFoldDB" id="A0A1I7BVD8"/>
<gene>
    <name evidence="1" type="ORF">SAMN05192563_1005164</name>
</gene>
<dbReference type="InterPro" id="IPR011009">
    <property type="entry name" value="Kinase-like_dom_sf"/>
</dbReference>
<dbReference type="Pfam" id="PF04655">
    <property type="entry name" value="APH_6_hur"/>
    <property type="match status" value="1"/>
</dbReference>
<evidence type="ECO:0000313" key="2">
    <source>
        <dbReference type="Proteomes" id="UP000198844"/>
    </source>
</evidence>